<gene>
    <name evidence="1" type="ORF">SPELUC_LOCUS14314</name>
</gene>
<dbReference type="Proteomes" id="UP000789366">
    <property type="component" value="Unassembled WGS sequence"/>
</dbReference>
<comment type="caution">
    <text evidence="1">The sequence shown here is derived from an EMBL/GenBank/DDBJ whole genome shotgun (WGS) entry which is preliminary data.</text>
</comment>
<name>A0ACA9QDP3_9GLOM</name>
<protein>
    <submittedName>
        <fullName evidence="1">14552_t:CDS:1</fullName>
    </submittedName>
</protein>
<reference evidence="1" key="1">
    <citation type="submission" date="2021-06" db="EMBL/GenBank/DDBJ databases">
        <authorList>
            <person name="Kallberg Y."/>
            <person name="Tangrot J."/>
            <person name="Rosling A."/>
        </authorList>
    </citation>
    <scope>NUCLEOTIDE SEQUENCE</scope>
    <source>
        <strain evidence="1">28 12/20/2015</strain>
    </source>
</reference>
<proteinExistence type="predicted"/>
<dbReference type="EMBL" id="CAJVPW010041577">
    <property type="protein sequence ID" value="CAG8748550.1"/>
    <property type="molecule type" value="Genomic_DNA"/>
</dbReference>
<keyword evidence="2" id="KW-1185">Reference proteome</keyword>
<accession>A0ACA9QDP3</accession>
<evidence type="ECO:0000313" key="1">
    <source>
        <dbReference type="EMBL" id="CAG8748550.1"/>
    </source>
</evidence>
<feature type="non-terminal residue" evidence="1">
    <location>
        <position position="1"/>
    </location>
</feature>
<organism evidence="1 2">
    <name type="scientific">Cetraspora pellucida</name>
    <dbReference type="NCBI Taxonomy" id="1433469"/>
    <lineage>
        <taxon>Eukaryota</taxon>
        <taxon>Fungi</taxon>
        <taxon>Fungi incertae sedis</taxon>
        <taxon>Mucoromycota</taxon>
        <taxon>Glomeromycotina</taxon>
        <taxon>Glomeromycetes</taxon>
        <taxon>Diversisporales</taxon>
        <taxon>Gigasporaceae</taxon>
        <taxon>Cetraspora</taxon>
    </lineage>
</organism>
<evidence type="ECO:0000313" key="2">
    <source>
        <dbReference type="Proteomes" id="UP000789366"/>
    </source>
</evidence>
<sequence>SIQQSTSTPQHQFYKQNISFSQLGTNSNKGISTSKILGILGIISILTISGSVLSTTYCMPDEKKNDFGVEVKVGANSTGAEVRVGVDVASVKVGAVETQLRPNVDTGATVGTDGVEVKAAGFGFSVGKKTGISTPLGELAVDADDCVIQ</sequence>